<dbReference type="AlphaFoldDB" id="X0VW21"/>
<proteinExistence type="predicted"/>
<gene>
    <name evidence="1" type="ORF">S01H1_56944</name>
</gene>
<evidence type="ECO:0000313" key="1">
    <source>
        <dbReference type="EMBL" id="GAG22609.1"/>
    </source>
</evidence>
<comment type="caution">
    <text evidence="1">The sequence shown here is derived from an EMBL/GenBank/DDBJ whole genome shotgun (WGS) entry which is preliminary data.</text>
</comment>
<accession>X0VW21</accession>
<organism evidence="1">
    <name type="scientific">marine sediment metagenome</name>
    <dbReference type="NCBI Taxonomy" id="412755"/>
    <lineage>
        <taxon>unclassified sequences</taxon>
        <taxon>metagenomes</taxon>
        <taxon>ecological metagenomes</taxon>
    </lineage>
</organism>
<sequence length="257" mass="26842">DLSGIKGISISSRKSKVRREQSGEPLGPEGTVEQFLDGLPDVLGAADLMELATRIASSRKSGRPVMWMIGGHVIKCGVTPYIVDLMRRGLVSAIAMNGAAAIHDFEMTMWGHTSEDVEDALARGEFGMTEETARLMNGAISEGAGGGWGIGESLGRALAKQKPAEGGEGVVSTAWELGLPVTVHVALGTDVIHQHPGLDPEAVGRGTYIDFKVLAGCVSELAGGVVVNVGSAVIMPEVFIKAYSIVRNLGHEIGGLT</sequence>
<feature type="non-terminal residue" evidence="1">
    <location>
        <position position="1"/>
    </location>
</feature>
<name>X0VW21_9ZZZZ</name>
<protein>
    <submittedName>
        <fullName evidence="1">Uncharacterized protein</fullName>
    </submittedName>
</protein>
<dbReference type="EMBL" id="BARS01037114">
    <property type="protein sequence ID" value="GAG22609.1"/>
    <property type="molecule type" value="Genomic_DNA"/>
</dbReference>
<feature type="non-terminal residue" evidence="1">
    <location>
        <position position="257"/>
    </location>
</feature>
<reference evidence="1" key="1">
    <citation type="journal article" date="2014" name="Front. Microbiol.">
        <title>High frequency of phylogenetically diverse reductive dehalogenase-homologous genes in deep subseafloor sedimentary metagenomes.</title>
        <authorList>
            <person name="Kawai M."/>
            <person name="Futagami T."/>
            <person name="Toyoda A."/>
            <person name="Takaki Y."/>
            <person name="Nishi S."/>
            <person name="Hori S."/>
            <person name="Arai W."/>
            <person name="Tsubouchi T."/>
            <person name="Morono Y."/>
            <person name="Uchiyama I."/>
            <person name="Ito T."/>
            <person name="Fujiyama A."/>
            <person name="Inagaki F."/>
            <person name="Takami H."/>
        </authorList>
    </citation>
    <scope>NUCLEOTIDE SEQUENCE</scope>
    <source>
        <strain evidence="1">Expedition CK06-06</strain>
    </source>
</reference>
<dbReference type="Gene3D" id="3.40.50.10690">
    <property type="entry name" value="putative lor/sdh protein like domains"/>
    <property type="match status" value="1"/>
</dbReference>